<dbReference type="EMBL" id="AMCI01004559">
    <property type="protein sequence ID" value="EJW97840.1"/>
    <property type="molecule type" value="Genomic_DNA"/>
</dbReference>
<dbReference type="InterPro" id="IPR032574">
    <property type="entry name" value="DUF4924"/>
</dbReference>
<evidence type="ECO:0000313" key="1">
    <source>
        <dbReference type="EMBL" id="EJW97840.1"/>
    </source>
</evidence>
<sequence>MIIANQLRNSNRAEYLLYMWQVEDILRAYDLDIDRIKSAYLCHFNLNDEQRKQTEEWYAHLCEMMRSEGLRQGGHLQINKNVLAELEELHVQLINSNKFPYYREMYYKVLPYIVELRAKGVNKENSELQTCFDTLYGILILRLQHKEITTDTKKAQQDISAFLGQLSDYYLKDKNEPIEF</sequence>
<organism evidence="1">
    <name type="scientific">gut metagenome</name>
    <dbReference type="NCBI Taxonomy" id="749906"/>
    <lineage>
        <taxon>unclassified sequences</taxon>
        <taxon>metagenomes</taxon>
        <taxon>organismal metagenomes</taxon>
    </lineage>
</organism>
<name>J9CCY3_9ZZZZ</name>
<protein>
    <recommendedName>
        <fullName evidence="2">DUF4924 domain-containing protein</fullName>
    </recommendedName>
</protein>
<comment type="caution">
    <text evidence="1">The sequence shown here is derived from an EMBL/GenBank/DDBJ whole genome shotgun (WGS) entry which is preliminary data.</text>
</comment>
<dbReference type="Pfam" id="PF16271">
    <property type="entry name" value="DUF4924"/>
    <property type="match status" value="1"/>
</dbReference>
<proteinExistence type="predicted"/>
<gene>
    <name evidence="1" type="ORF">EVA_14057</name>
</gene>
<reference evidence="1" key="1">
    <citation type="journal article" date="2012" name="PLoS ONE">
        <title>Gene sets for utilization of primary and secondary nutrition supplies in the distal gut of endangered iberian lynx.</title>
        <authorList>
            <person name="Alcaide M."/>
            <person name="Messina E."/>
            <person name="Richter M."/>
            <person name="Bargiela R."/>
            <person name="Peplies J."/>
            <person name="Huws S.A."/>
            <person name="Newbold C.J."/>
            <person name="Golyshin P.N."/>
            <person name="Simon M.A."/>
            <person name="Lopez G."/>
            <person name="Yakimov M.M."/>
            <person name="Ferrer M."/>
        </authorList>
    </citation>
    <scope>NUCLEOTIDE SEQUENCE</scope>
</reference>
<accession>J9CCY3</accession>
<dbReference type="AlphaFoldDB" id="J9CCY3"/>
<evidence type="ECO:0008006" key="2">
    <source>
        <dbReference type="Google" id="ProtNLM"/>
    </source>
</evidence>